<evidence type="ECO:0000256" key="1">
    <source>
        <dbReference type="SAM" id="MobiDB-lite"/>
    </source>
</evidence>
<keyword evidence="2" id="KW-1185">Reference proteome</keyword>
<feature type="region of interest" description="Disordered" evidence="1">
    <location>
        <begin position="159"/>
        <end position="194"/>
    </location>
</feature>
<evidence type="ECO:0000313" key="2">
    <source>
        <dbReference type="Proteomes" id="UP000035642"/>
    </source>
</evidence>
<evidence type="ECO:0000313" key="3">
    <source>
        <dbReference type="WBParaSite" id="ACAC_0000334601-mRNA-1"/>
    </source>
</evidence>
<protein>
    <submittedName>
        <fullName evidence="3">Neogenin_C domain-containing protein</fullName>
    </submittedName>
</protein>
<reference evidence="3" key="2">
    <citation type="submission" date="2017-02" db="UniProtKB">
        <authorList>
            <consortium name="WormBaseParasite"/>
        </authorList>
    </citation>
    <scope>IDENTIFICATION</scope>
</reference>
<feature type="compositionally biased region" description="Polar residues" evidence="1">
    <location>
        <begin position="213"/>
        <end position="230"/>
    </location>
</feature>
<name>A0A0K0CZZ0_ANGCA</name>
<dbReference type="Proteomes" id="UP000035642">
    <property type="component" value="Unassembled WGS sequence"/>
</dbReference>
<feature type="region of interest" description="Disordered" evidence="1">
    <location>
        <begin position="1"/>
        <end position="20"/>
    </location>
</feature>
<reference evidence="2" key="1">
    <citation type="submission" date="2012-09" db="EMBL/GenBank/DDBJ databases">
        <authorList>
            <person name="Martin A.A."/>
        </authorList>
    </citation>
    <scope>NUCLEOTIDE SEQUENCE</scope>
</reference>
<dbReference type="WBParaSite" id="ACAC_0000334601-mRNA-1">
    <property type="protein sequence ID" value="ACAC_0000334601-mRNA-1"/>
    <property type="gene ID" value="ACAC_0000334601"/>
</dbReference>
<dbReference type="AlphaFoldDB" id="A0A0K0CZZ0"/>
<sequence length="340" mass="36537">TARNQKGYTAGKKTNAQRPNTDLWIDHPGGNHIRGGPSDYMMNGIGTSAVDMKGLTGPDVVESPPPRYLTMQDSTYGTVSIRHTRTPTRHSLSSYDEDLRRLDLEGRRPVVIGRAKPILATVAYAPAYEDSQGTLSRSYHHSESSLDGQRQRTPQVVYTGSGRHQPIAKVELGDSPYGSTSALTSTPPVPMQAPPPGPPSLIDGYRTLRGGANASTQSQGPFRSFTQLSATPPLPPNGGQTCSQHQTRPVVVAAGGRQLPVGRATAQPRVNVTNIYSPYASCSSDVEAEKKQVQSEVDPTVNPAAVRPSNSTEELNAQMENLDTMIDDLQALQHEFGVVS</sequence>
<feature type="compositionally biased region" description="Polar residues" evidence="1">
    <location>
        <begin position="177"/>
        <end position="186"/>
    </location>
</feature>
<dbReference type="STRING" id="6313.A0A0K0CZZ0"/>
<proteinExistence type="predicted"/>
<organism evidence="2 3">
    <name type="scientific">Angiostrongylus cantonensis</name>
    <name type="common">Rat lungworm</name>
    <dbReference type="NCBI Taxonomy" id="6313"/>
    <lineage>
        <taxon>Eukaryota</taxon>
        <taxon>Metazoa</taxon>
        <taxon>Ecdysozoa</taxon>
        <taxon>Nematoda</taxon>
        <taxon>Chromadorea</taxon>
        <taxon>Rhabditida</taxon>
        <taxon>Rhabditina</taxon>
        <taxon>Rhabditomorpha</taxon>
        <taxon>Strongyloidea</taxon>
        <taxon>Metastrongylidae</taxon>
        <taxon>Angiostrongylus</taxon>
    </lineage>
</organism>
<feature type="region of interest" description="Disordered" evidence="1">
    <location>
        <begin position="210"/>
        <end position="244"/>
    </location>
</feature>
<accession>A0A0K0CZZ0</accession>